<evidence type="ECO:0000256" key="2">
    <source>
        <dbReference type="ARBA" id="ARBA00022857"/>
    </source>
</evidence>
<gene>
    <name evidence="4" type="primary">Cbr3</name>
    <name evidence="4" type="ORF">SNAT2548_LOCUS10191</name>
</gene>
<dbReference type="InterPro" id="IPR002347">
    <property type="entry name" value="SDR_fam"/>
</dbReference>
<keyword evidence="2" id="KW-0521">NADP</keyword>
<organism evidence="4 5">
    <name type="scientific">Symbiodinium natans</name>
    <dbReference type="NCBI Taxonomy" id="878477"/>
    <lineage>
        <taxon>Eukaryota</taxon>
        <taxon>Sar</taxon>
        <taxon>Alveolata</taxon>
        <taxon>Dinophyceae</taxon>
        <taxon>Suessiales</taxon>
        <taxon>Symbiodiniaceae</taxon>
        <taxon>Symbiodinium</taxon>
    </lineage>
</organism>
<proteinExistence type="inferred from homology"/>
<protein>
    <submittedName>
        <fullName evidence="4">Cbr3 protein</fullName>
    </submittedName>
</protein>
<dbReference type="Proteomes" id="UP000604046">
    <property type="component" value="Unassembled WGS sequence"/>
</dbReference>
<dbReference type="PANTHER" id="PTHR43963:SF6">
    <property type="entry name" value="CHAIN DEHYDROGENASE FAMILY PROTEIN, PUTATIVE (AFU_ORTHOLOGUE AFUA_3G15350)-RELATED"/>
    <property type="match status" value="1"/>
</dbReference>
<evidence type="ECO:0000256" key="3">
    <source>
        <dbReference type="ARBA" id="ARBA00023002"/>
    </source>
</evidence>
<accession>A0A812KZL3</accession>
<keyword evidence="5" id="KW-1185">Reference proteome</keyword>
<dbReference type="Gene3D" id="3.40.50.720">
    <property type="entry name" value="NAD(P)-binding Rossmann-like Domain"/>
    <property type="match status" value="1"/>
</dbReference>
<name>A0A812KZL3_9DINO</name>
<dbReference type="AlphaFoldDB" id="A0A812KZL3"/>
<dbReference type="SUPFAM" id="SSF51735">
    <property type="entry name" value="NAD(P)-binding Rossmann-fold domains"/>
    <property type="match status" value="1"/>
</dbReference>
<dbReference type="EMBL" id="CAJNDS010000830">
    <property type="protein sequence ID" value="CAE7236484.1"/>
    <property type="molecule type" value="Genomic_DNA"/>
</dbReference>
<evidence type="ECO:0000256" key="1">
    <source>
        <dbReference type="ARBA" id="ARBA00006484"/>
    </source>
</evidence>
<sequence>MASALVTGGNQGIGFHTARLLIASRKYSRVLIACRREAAGRDAAKELGCEFVHLDVGDATSVSSLPARLQTSGVSRLNLLVNNAGVMYDGWSRENWERHWSTNVAGQVELFNALKSHLDTRACVVNVSSGWGCKSEMQNVAIADKVWACDSVEELLDFGSKVFGECKQSGWFEFYKISKCFLNRWTVLLHEKDPDLKALGASVYAVCPGWCHTSMGDRAGGIPSRSAEEGAQSVVAAALGKVPAGSLSRDGEQVGGKGIW</sequence>
<evidence type="ECO:0000313" key="5">
    <source>
        <dbReference type="Proteomes" id="UP000604046"/>
    </source>
</evidence>
<dbReference type="OrthoDB" id="47007at2759"/>
<keyword evidence="3" id="KW-0560">Oxidoreductase</keyword>
<dbReference type="InterPro" id="IPR036291">
    <property type="entry name" value="NAD(P)-bd_dom_sf"/>
</dbReference>
<dbReference type="PRINTS" id="PR00081">
    <property type="entry name" value="GDHRDH"/>
</dbReference>
<evidence type="ECO:0000313" key="4">
    <source>
        <dbReference type="EMBL" id="CAE7236484.1"/>
    </source>
</evidence>
<dbReference type="GO" id="GO:0016491">
    <property type="term" value="F:oxidoreductase activity"/>
    <property type="evidence" value="ECO:0007669"/>
    <property type="project" value="UniProtKB-KW"/>
</dbReference>
<comment type="caution">
    <text evidence="4">The sequence shown here is derived from an EMBL/GenBank/DDBJ whole genome shotgun (WGS) entry which is preliminary data.</text>
</comment>
<comment type="similarity">
    <text evidence="1">Belongs to the short-chain dehydrogenases/reductases (SDR) family.</text>
</comment>
<reference evidence="4" key="1">
    <citation type="submission" date="2021-02" db="EMBL/GenBank/DDBJ databases">
        <authorList>
            <person name="Dougan E. K."/>
            <person name="Rhodes N."/>
            <person name="Thang M."/>
            <person name="Chan C."/>
        </authorList>
    </citation>
    <scope>NUCLEOTIDE SEQUENCE</scope>
</reference>
<dbReference type="PANTHER" id="PTHR43963">
    <property type="entry name" value="CARBONYL REDUCTASE 1-RELATED"/>
    <property type="match status" value="1"/>
</dbReference>
<dbReference type="Pfam" id="PF00106">
    <property type="entry name" value="adh_short"/>
    <property type="match status" value="1"/>
</dbReference>